<evidence type="ECO:0000313" key="7">
    <source>
        <dbReference type="EMBL" id="BBF24216.1"/>
    </source>
</evidence>
<dbReference type="OrthoDB" id="385012at2"/>
<dbReference type="AlphaFoldDB" id="A0A2Z6IHP0"/>
<comment type="subcellular location">
    <subcellularLocation>
        <location evidence="1">Cell membrane</location>
        <topology evidence="1">Multi-pass membrane protein</topology>
    </subcellularLocation>
</comment>
<dbReference type="InterPro" id="IPR005538">
    <property type="entry name" value="LrgA/CidA"/>
</dbReference>
<keyword evidence="3 6" id="KW-0812">Transmembrane</keyword>
<evidence type="ECO:0000256" key="5">
    <source>
        <dbReference type="ARBA" id="ARBA00023136"/>
    </source>
</evidence>
<evidence type="ECO:0000313" key="8">
    <source>
        <dbReference type="Proteomes" id="UP000271003"/>
    </source>
</evidence>
<keyword evidence="2" id="KW-1003">Cell membrane</keyword>
<dbReference type="Proteomes" id="UP000271003">
    <property type="component" value="Chromosome"/>
</dbReference>
<name>A0A2Z6IHP0_9BURK</name>
<dbReference type="PANTHER" id="PTHR33931">
    <property type="entry name" value="HOLIN-LIKE PROTEIN CIDA-RELATED"/>
    <property type="match status" value="1"/>
</dbReference>
<dbReference type="PANTHER" id="PTHR33931:SF2">
    <property type="entry name" value="HOLIN-LIKE PROTEIN CIDA"/>
    <property type="match status" value="1"/>
</dbReference>
<feature type="transmembrane region" description="Helical" evidence="6">
    <location>
        <begin position="25"/>
        <end position="42"/>
    </location>
</feature>
<evidence type="ECO:0000256" key="2">
    <source>
        <dbReference type="ARBA" id="ARBA00022475"/>
    </source>
</evidence>
<gene>
    <name evidence="7" type="ORF">SUTMEG_21070</name>
</gene>
<feature type="transmembrane region" description="Helical" evidence="6">
    <location>
        <begin position="54"/>
        <end position="72"/>
    </location>
</feature>
<organism evidence="7 8">
    <name type="scientific">Sutterella megalosphaeroides</name>
    <dbReference type="NCBI Taxonomy" id="2494234"/>
    <lineage>
        <taxon>Bacteria</taxon>
        <taxon>Pseudomonadati</taxon>
        <taxon>Pseudomonadota</taxon>
        <taxon>Betaproteobacteria</taxon>
        <taxon>Burkholderiales</taxon>
        <taxon>Sutterellaceae</taxon>
        <taxon>Sutterella</taxon>
    </lineage>
</organism>
<dbReference type="EMBL" id="AP018786">
    <property type="protein sequence ID" value="BBF24216.1"/>
    <property type="molecule type" value="Genomic_DNA"/>
</dbReference>
<accession>A0A2Z6IHP0</accession>
<proteinExistence type="predicted"/>
<dbReference type="Pfam" id="PF03788">
    <property type="entry name" value="LrgA"/>
    <property type="match status" value="1"/>
</dbReference>
<evidence type="ECO:0000256" key="3">
    <source>
        <dbReference type="ARBA" id="ARBA00022692"/>
    </source>
</evidence>
<reference evidence="7 8" key="1">
    <citation type="journal article" date="2018" name="Int. J. Syst. Evol. Microbiol.">
        <title>Mesosutterella multiformis gen. nov., sp. nov., a member of the family Sutterellaceae and Sutterella megalosphaeroides sp. nov., isolated from human faeces.</title>
        <authorList>
            <person name="Sakamoto M."/>
            <person name="Ikeyama N."/>
            <person name="Kunihiro T."/>
            <person name="Iino T."/>
            <person name="Yuki M."/>
            <person name="Ohkuma M."/>
        </authorList>
    </citation>
    <scope>NUCLEOTIDE SEQUENCE [LARGE SCALE GENOMIC DNA]</scope>
    <source>
        <strain evidence="7 8">6FBBBH3</strain>
    </source>
</reference>
<dbReference type="GO" id="GO:0005886">
    <property type="term" value="C:plasma membrane"/>
    <property type="evidence" value="ECO:0007669"/>
    <property type="project" value="UniProtKB-SubCell"/>
</dbReference>
<evidence type="ECO:0000256" key="1">
    <source>
        <dbReference type="ARBA" id="ARBA00004651"/>
    </source>
</evidence>
<feature type="transmembrane region" description="Helical" evidence="6">
    <location>
        <begin position="84"/>
        <end position="108"/>
    </location>
</feature>
<sequence length="118" mass="12803">MLSSITLVLLFQVAGELVARLFGLPVPGPVLGMVFMLFAFLLKDNLIDSVRPTAGVLLANLSLLFVPAGVGIMRHVDRFLTEGVAIAVTIVLSTILAMLATAWTILWVQKRMHLSDED</sequence>
<evidence type="ECO:0000256" key="4">
    <source>
        <dbReference type="ARBA" id="ARBA00022989"/>
    </source>
</evidence>
<keyword evidence="5 6" id="KW-0472">Membrane</keyword>
<evidence type="ECO:0000256" key="6">
    <source>
        <dbReference type="SAM" id="Phobius"/>
    </source>
</evidence>
<protein>
    <submittedName>
        <fullName evidence="7">CidA/LrgA family protein</fullName>
    </submittedName>
</protein>
<dbReference type="RefSeq" id="WP_120177750.1">
    <property type="nucleotide sequence ID" value="NZ_AP018786.1"/>
</dbReference>
<dbReference type="KEGG" id="sutt:SUTMEG_21070"/>
<keyword evidence="8" id="KW-1185">Reference proteome</keyword>
<keyword evidence="4 6" id="KW-1133">Transmembrane helix</keyword>